<evidence type="ECO:0000256" key="1">
    <source>
        <dbReference type="SAM" id="MobiDB-lite"/>
    </source>
</evidence>
<dbReference type="EMBL" id="CP071528">
    <property type="protein sequence ID" value="USQ15358.1"/>
    <property type="molecule type" value="Genomic_DNA"/>
</dbReference>
<proteinExistence type="predicted"/>
<evidence type="ECO:0000313" key="2">
    <source>
        <dbReference type="EMBL" id="USQ15358.1"/>
    </source>
</evidence>
<protein>
    <submittedName>
        <fullName evidence="2">Uncharacterized protein</fullName>
    </submittedName>
</protein>
<feature type="region of interest" description="Disordered" evidence="1">
    <location>
        <begin position="534"/>
        <end position="555"/>
    </location>
</feature>
<geneLocation type="plasmid" evidence="2 3">
    <name>pLlyPCM2298_1</name>
</geneLocation>
<sequence length="555" mass="63057">MKKTTDSNEKHLDLINVLNEIGTEGLLKKLSNGAKGYNLSNYKIKDAKKDEFISAIQKILDIDKADLVEKNEVYISRDTIEKYFKKFEKKVKPLLVPKDDERELLILKLFVRAFSIPIVEAIRKYNIPLINMDDYTGEAYSVAVAKLLSYHQEVPTENNSFALRFSGKGGSTISDRFIIHEISNTRKKMNKSNQETWDDDVQLHMSIFPALDKFIKAKADAFENKHIKQQINRRSPATHFRPKSVIDLYNYLVQENIINANTAINFFDSSIGWLDRLTAALLCNNGKAFKAYVGFDPNPNVITAGNQLVADLKPKYNPAFNAQLYQQGIETADSKEIVKRSGGYFSFAFTSPPFFAAQEKYGLKGANENAQVWRLYNTKDQYKRGFLKPLLETNFNILTAGGVFGLHFKEKELLADALELINKDINNASMHMKVWREGVYYPKGGETKSSEIIYLFRRPNRIEEIPTPLISVEEENANKSTSVYFHSDASLEGEHEDDGVFFEETLNQGVNQSEALVPQVSAFSSRMVFFSPSSLNQNPADSMPAQLRPRTTPRN</sequence>
<evidence type="ECO:0000313" key="3">
    <source>
        <dbReference type="Proteomes" id="UP001057474"/>
    </source>
</evidence>
<organism evidence="2 3">
    <name type="scientific">Legionella lytica</name>
    <dbReference type="NCBI Taxonomy" id="96232"/>
    <lineage>
        <taxon>Bacteria</taxon>
        <taxon>Pseudomonadati</taxon>
        <taxon>Pseudomonadota</taxon>
        <taxon>Gammaproteobacteria</taxon>
        <taxon>Legionellales</taxon>
        <taxon>Legionellaceae</taxon>
        <taxon>Legionella</taxon>
    </lineage>
</organism>
<reference evidence="2" key="1">
    <citation type="submission" date="2021-03" db="EMBL/GenBank/DDBJ databases">
        <title>Legionella lytica PCM 2298.</title>
        <authorList>
            <person name="Koper P."/>
        </authorList>
    </citation>
    <scope>NUCLEOTIDE SEQUENCE</scope>
    <source>
        <strain evidence="2">PCM 2298</strain>
        <plasmid evidence="2">pLlyPCM2298_1</plasmid>
    </source>
</reference>
<keyword evidence="2" id="KW-0614">Plasmid</keyword>
<dbReference type="RefSeq" id="WP_252582595.1">
    <property type="nucleotide sequence ID" value="NZ_CP071528.1"/>
</dbReference>
<gene>
    <name evidence="2" type="ORF">J2N86_15465</name>
</gene>
<name>A0ABY4YCI4_9GAMM</name>
<keyword evidence="3" id="KW-1185">Reference proteome</keyword>
<dbReference type="Proteomes" id="UP001057474">
    <property type="component" value="Plasmid pLlyPCM2298_1"/>
</dbReference>
<accession>A0ABY4YCI4</accession>